<evidence type="ECO:0000256" key="1">
    <source>
        <dbReference type="ARBA" id="ARBA00022737"/>
    </source>
</evidence>
<evidence type="ECO:0000313" key="4">
    <source>
        <dbReference type="Proteomes" id="UP000198847"/>
    </source>
</evidence>
<name>A0A1H8V3C9_9FIRM</name>
<dbReference type="SUPFAM" id="SSF48452">
    <property type="entry name" value="TPR-like"/>
    <property type="match status" value="2"/>
</dbReference>
<reference evidence="3 4" key="1">
    <citation type="submission" date="2016-10" db="EMBL/GenBank/DDBJ databases">
        <authorList>
            <person name="de Groot N.N."/>
        </authorList>
    </citation>
    <scope>NUCLEOTIDE SEQUENCE [LARGE SCALE GENOMIC DNA]</scope>
    <source>
        <strain evidence="3 4">DSM 13305</strain>
    </source>
</reference>
<keyword evidence="2" id="KW-0802">TPR repeat</keyword>
<gene>
    <name evidence="3" type="ORF">SAMN04490178_11048</name>
</gene>
<dbReference type="PANTHER" id="PTHR44227:SF3">
    <property type="entry name" value="PROTEIN O-MANNOSYL-TRANSFERASE TMTC4"/>
    <property type="match status" value="1"/>
</dbReference>
<sequence>MRIKRVLALLTLVFFLGSAVCYTPVRAKEEPSPATLGQSAEMSYKNREAAREYAVTLARDGEYRPALAILENLAADREAEEDIVSDYAVVAAWAGEYTKAIQLYEERIKTFPAMPDYVRINVAQAYFKTGRFNDAWQLYHQSAMSGNKKARLWEAESLVHMERFDEAERIYSTLLEEQPDNLAAYSGKANILLARGDADGAAKLIETAVAFVDGQSDPALKASLLALRGGMAAQFIRHDAYRQAIVLLRPAIRDKSATVQMQCDYVLALFLYGDYQTAVKAGEQLWPNYREIPAYGRRALADSYLRLNLPKQAISIYCSILEQGESLPSDRHSLAYSYMLTGSKEKQAMALYQELINMAAEQAMSITGDADSFFTMGRYEAGKKLYQAIIHAYPDCAAFRQQFAAILYRQGLIREAYGQYLSLAALPGTQPAANSGIVNTAVLGGDYYSARLAAAGLDKYSANPIAAQALRTFEGRWQGSLAVNATGSSDYKGNKDHGIQLTGEQRVTDRVDILAGIGSTWISDGQGETVLRTNSVGGRYTDMKHMVQLWLDQGRSHGRMDGYRLTTSRYFGEQSRVDFNISRTPVMDAEALPGHMMTTEYQLAYNRQIGRKDNLSVMMATANYPDSNRRRDINLDWDHVMVDTGAKQLSWFGYADRTGFKKQMIDGLEPVYESPRCREAYGLGLRQRWNFTKHYWETSFEIGVGRDQPEPMDTSSSLRAEYGYHISRNQALAVSVDYGLRTGYSTGTGGKPQFSDRQYNVSYQLSW</sequence>
<dbReference type="Pfam" id="PF14559">
    <property type="entry name" value="TPR_19"/>
    <property type="match status" value="1"/>
</dbReference>
<keyword evidence="4" id="KW-1185">Reference proteome</keyword>
<dbReference type="PANTHER" id="PTHR44227">
    <property type="match status" value="1"/>
</dbReference>
<evidence type="ECO:0000256" key="2">
    <source>
        <dbReference type="ARBA" id="ARBA00022803"/>
    </source>
</evidence>
<accession>A0A1H8V3C9</accession>
<evidence type="ECO:0000313" key="3">
    <source>
        <dbReference type="EMBL" id="SEP09723.1"/>
    </source>
</evidence>
<dbReference type="Proteomes" id="UP000198847">
    <property type="component" value="Unassembled WGS sequence"/>
</dbReference>
<proteinExistence type="predicted"/>
<dbReference type="OrthoDB" id="1671648at2"/>
<dbReference type="InterPro" id="IPR011990">
    <property type="entry name" value="TPR-like_helical_dom_sf"/>
</dbReference>
<protein>
    <submittedName>
        <fullName evidence="3">Tetratricopeptide repeat-containing protein</fullName>
    </submittedName>
</protein>
<dbReference type="STRING" id="112903.SAMN04490178_11048"/>
<keyword evidence="1" id="KW-0677">Repeat</keyword>
<dbReference type="EMBL" id="FODY01000010">
    <property type="protein sequence ID" value="SEP09723.1"/>
    <property type="molecule type" value="Genomic_DNA"/>
</dbReference>
<dbReference type="InterPro" id="IPR052346">
    <property type="entry name" value="O-mannosyl-transferase_TMTC"/>
</dbReference>
<dbReference type="AlphaFoldDB" id="A0A1H8V3C9"/>
<organism evidence="3 4">
    <name type="scientific">Propionispora vibrioides</name>
    <dbReference type="NCBI Taxonomy" id="112903"/>
    <lineage>
        <taxon>Bacteria</taxon>
        <taxon>Bacillati</taxon>
        <taxon>Bacillota</taxon>
        <taxon>Negativicutes</taxon>
        <taxon>Selenomonadales</taxon>
        <taxon>Sporomusaceae</taxon>
        <taxon>Propionispora</taxon>
    </lineage>
</organism>
<dbReference type="Gene3D" id="1.25.40.10">
    <property type="entry name" value="Tetratricopeptide repeat domain"/>
    <property type="match status" value="3"/>
</dbReference>